<dbReference type="KEGG" id="pdh:B9T62_05310"/>
<evidence type="ECO:0000313" key="5">
    <source>
        <dbReference type="EMBL" id="ASA20265.1"/>
    </source>
</evidence>
<evidence type="ECO:0000256" key="1">
    <source>
        <dbReference type="ARBA" id="ARBA00023015"/>
    </source>
</evidence>
<evidence type="ECO:0000256" key="2">
    <source>
        <dbReference type="ARBA" id="ARBA00023125"/>
    </source>
</evidence>
<evidence type="ECO:0000313" key="6">
    <source>
        <dbReference type="Proteomes" id="UP000249890"/>
    </source>
</evidence>
<dbReference type="InterPro" id="IPR036388">
    <property type="entry name" value="WH-like_DNA-bd_sf"/>
</dbReference>
<dbReference type="SUPFAM" id="SSF46785">
    <property type="entry name" value="Winged helix' DNA-binding domain"/>
    <property type="match status" value="1"/>
</dbReference>
<keyword evidence="2" id="KW-0238">DNA-binding</keyword>
<protein>
    <submittedName>
        <fullName evidence="5">MarR family transcriptional regulator</fullName>
    </submittedName>
</protein>
<dbReference type="InterPro" id="IPR011991">
    <property type="entry name" value="ArsR-like_HTH"/>
</dbReference>
<reference evidence="5 6" key="1">
    <citation type="submission" date="2017-06" db="EMBL/GenBank/DDBJ databases">
        <title>Complete genome sequence of Paenibacillus donghaensis KCTC 13049T isolated from East Sea sediment, South Korea.</title>
        <authorList>
            <person name="Jung B.K."/>
            <person name="Hong S.-J."/>
            <person name="Shin J.-H."/>
        </authorList>
    </citation>
    <scope>NUCLEOTIDE SEQUENCE [LARGE SCALE GENOMIC DNA]</scope>
    <source>
        <strain evidence="5 6">KCTC 13049</strain>
    </source>
</reference>
<dbReference type="Gene3D" id="1.10.10.10">
    <property type="entry name" value="Winged helix-like DNA-binding domain superfamily/Winged helix DNA-binding domain"/>
    <property type="match status" value="1"/>
</dbReference>
<gene>
    <name evidence="5" type="ORF">B9T62_05310</name>
</gene>
<dbReference type="InterPro" id="IPR002577">
    <property type="entry name" value="HTH_HxlR"/>
</dbReference>
<dbReference type="InterPro" id="IPR036390">
    <property type="entry name" value="WH_DNA-bd_sf"/>
</dbReference>
<dbReference type="PANTHER" id="PTHR33204:SF29">
    <property type="entry name" value="TRANSCRIPTIONAL REGULATOR"/>
    <property type="match status" value="1"/>
</dbReference>
<keyword evidence="1" id="KW-0805">Transcription regulation</keyword>
<dbReference type="GO" id="GO:0003677">
    <property type="term" value="F:DNA binding"/>
    <property type="evidence" value="ECO:0007669"/>
    <property type="project" value="UniProtKB-KW"/>
</dbReference>
<feature type="domain" description="HTH hxlR-type" evidence="4">
    <location>
        <begin position="11"/>
        <end position="109"/>
    </location>
</feature>
<evidence type="ECO:0000259" key="4">
    <source>
        <dbReference type="PROSITE" id="PS51118"/>
    </source>
</evidence>
<dbReference type="Proteomes" id="UP000249890">
    <property type="component" value="Chromosome"/>
</dbReference>
<dbReference type="AlphaFoldDB" id="A0A2Z2K9U9"/>
<keyword evidence="3" id="KW-0804">Transcription</keyword>
<dbReference type="Pfam" id="PF01638">
    <property type="entry name" value="HxlR"/>
    <property type="match status" value="1"/>
</dbReference>
<evidence type="ECO:0000256" key="3">
    <source>
        <dbReference type="ARBA" id="ARBA00023163"/>
    </source>
</evidence>
<accession>A0A2Z2K9U9</accession>
<dbReference type="CDD" id="cd00090">
    <property type="entry name" value="HTH_ARSR"/>
    <property type="match status" value="1"/>
</dbReference>
<name>A0A2Z2K9U9_9BACL</name>
<proteinExistence type="predicted"/>
<keyword evidence="6" id="KW-1185">Reference proteome</keyword>
<dbReference type="EMBL" id="CP021780">
    <property type="protein sequence ID" value="ASA20265.1"/>
    <property type="molecule type" value="Genomic_DNA"/>
</dbReference>
<organism evidence="5 6">
    <name type="scientific">Paenibacillus donghaensis</name>
    <dbReference type="NCBI Taxonomy" id="414771"/>
    <lineage>
        <taxon>Bacteria</taxon>
        <taxon>Bacillati</taxon>
        <taxon>Bacillota</taxon>
        <taxon>Bacilli</taxon>
        <taxon>Bacillales</taxon>
        <taxon>Paenibacillaceae</taxon>
        <taxon>Paenibacillus</taxon>
    </lineage>
</organism>
<dbReference type="OrthoDB" id="9791143at2"/>
<sequence>MPYTNEILEVCGFTSAQKILSGKWSMLIILFLSEKTMRFNEIQRLFPDITHATLTKQLRILEGYGIVERTVYSQIPPKVEYALSDIGMQLKPILDSVMLWGETYKKHQTQPASATKA</sequence>
<dbReference type="RefSeq" id="WP_087914287.1">
    <property type="nucleotide sequence ID" value="NZ_CP021780.1"/>
</dbReference>
<dbReference type="PANTHER" id="PTHR33204">
    <property type="entry name" value="TRANSCRIPTIONAL REGULATOR, MARR FAMILY"/>
    <property type="match status" value="1"/>
</dbReference>
<dbReference type="PROSITE" id="PS51118">
    <property type="entry name" value="HTH_HXLR"/>
    <property type="match status" value="1"/>
</dbReference>